<dbReference type="RefSeq" id="WP_011940137.1">
    <property type="nucleotide sequence ID" value="NC_009483.1"/>
</dbReference>
<protein>
    <submittedName>
        <fullName evidence="2">FxsA cytoplasmic membrane protein</fullName>
    </submittedName>
</protein>
<dbReference type="STRING" id="351605.Gura_3319"/>
<dbReference type="Proteomes" id="UP000006695">
    <property type="component" value="Chromosome"/>
</dbReference>
<dbReference type="NCBIfam" id="NF008528">
    <property type="entry name" value="PRK11463.1-2"/>
    <property type="match status" value="1"/>
</dbReference>
<keyword evidence="1" id="KW-1133">Transmembrane helix</keyword>
<dbReference type="AlphaFoldDB" id="A5G6Q8"/>
<dbReference type="PANTHER" id="PTHR35335:SF1">
    <property type="entry name" value="UPF0716 PROTEIN FXSA"/>
    <property type="match status" value="1"/>
</dbReference>
<dbReference type="GO" id="GO:0016020">
    <property type="term" value="C:membrane"/>
    <property type="evidence" value="ECO:0007669"/>
    <property type="project" value="InterPro"/>
</dbReference>
<keyword evidence="1" id="KW-0812">Transmembrane</keyword>
<keyword evidence="3" id="KW-1185">Reference proteome</keyword>
<evidence type="ECO:0000313" key="3">
    <source>
        <dbReference type="Proteomes" id="UP000006695"/>
    </source>
</evidence>
<feature type="transmembrane region" description="Helical" evidence="1">
    <location>
        <begin position="68"/>
        <end position="91"/>
    </location>
</feature>
<dbReference type="PANTHER" id="PTHR35335">
    <property type="entry name" value="UPF0716 PROTEIN FXSA"/>
    <property type="match status" value="1"/>
</dbReference>
<feature type="transmembrane region" description="Helical" evidence="1">
    <location>
        <begin position="97"/>
        <end position="116"/>
    </location>
</feature>
<accession>A5G6Q8</accession>
<dbReference type="KEGG" id="gur:Gura_3319"/>
<feature type="transmembrane region" description="Helical" evidence="1">
    <location>
        <begin position="5"/>
        <end position="21"/>
    </location>
</feature>
<evidence type="ECO:0000313" key="2">
    <source>
        <dbReference type="EMBL" id="ABQ27476.1"/>
    </source>
</evidence>
<reference evidence="2 3" key="1">
    <citation type="submission" date="2007-05" db="EMBL/GenBank/DDBJ databases">
        <title>Complete sequence of Geobacter uraniireducens Rf4.</title>
        <authorList>
            <consortium name="US DOE Joint Genome Institute"/>
            <person name="Copeland A."/>
            <person name="Lucas S."/>
            <person name="Lapidus A."/>
            <person name="Barry K."/>
            <person name="Detter J.C."/>
            <person name="Glavina del Rio T."/>
            <person name="Hammon N."/>
            <person name="Israni S."/>
            <person name="Dalin E."/>
            <person name="Tice H."/>
            <person name="Pitluck S."/>
            <person name="Chertkov O."/>
            <person name="Brettin T."/>
            <person name="Bruce D."/>
            <person name="Han C."/>
            <person name="Schmutz J."/>
            <person name="Larimer F."/>
            <person name="Land M."/>
            <person name="Hauser L."/>
            <person name="Kyrpides N."/>
            <person name="Mikhailova N."/>
            <person name="Shelobolina E."/>
            <person name="Aklujkar M."/>
            <person name="Lovley D."/>
            <person name="Richardson P."/>
        </authorList>
    </citation>
    <scope>NUCLEOTIDE SEQUENCE [LARGE SCALE GENOMIC DNA]</scope>
    <source>
        <strain evidence="2 3">Rf4</strain>
    </source>
</reference>
<dbReference type="Pfam" id="PF04186">
    <property type="entry name" value="FxsA"/>
    <property type="match status" value="1"/>
</dbReference>
<dbReference type="OrthoDB" id="9792788at2"/>
<dbReference type="EMBL" id="CP000698">
    <property type="protein sequence ID" value="ABQ27476.1"/>
    <property type="molecule type" value="Genomic_DNA"/>
</dbReference>
<dbReference type="InterPro" id="IPR007313">
    <property type="entry name" value="FxsA"/>
</dbReference>
<sequence>MFVRLFILFLIVPVIEIYLLIKVGSLIGAVPTVAVLLFISLAGAWLVRHQGFHILRRIQAELGQGRLPAAELLDGALVLVGGVLLLTPGFFTDFLGLFFLIPVTRVFIKQALGLWLQRRLSRGQFIVRRF</sequence>
<feature type="transmembrane region" description="Helical" evidence="1">
    <location>
        <begin position="27"/>
        <end position="47"/>
    </location>
</feature>
<gene>
    <name evidence="2" type="ordered locus">Gura_3319</name>
</gene>
<name>A5G6Q8_GEOUR</name>
<evidence type="ECO:0000256" key="1">
    <source>
        <dbReference type="SAM" id="Phobius"/>
    </source>
</evidence>
<keyword evidence="1" id="KW-0472">Membrane</keyword>
<proteinExistence type="predicted"/>
<dbReference type="HOGENOM" id="CLU_085083_5_0_7"/>
<organism evidence="2 3">
    <name type="scientific">Geotalea uraniireducens (strain Rf4)</name>
    <name type="common">Geobacter uraniireducens</name>
    <dbReference type="NCBI Taxonomy" id="351605"/>
    <lineage>
        <taxon>Bacteria</taxon>
        <taxon>Pseudomonadati</taxon>
        <taxon>Thermodesulfobacteriota</taxon>
        <taxon>Desulfuromonadia</taxon>
        <taxon>Geobacterales</taxon>
        <taxon>Geobacteraceae</taxon>
        <taxon>Geotalea</taxon>
    </lineage>
</organism>